<dbReference type="Pfam" id="PF16859">
    <property type="entry name" value="TetR_C_11"/>
    <property type="match status" value="1"/>
</dbReference>
<evidence type="ECO:0000256" key="1">
    <source>
        <dbReference type="ARBA" id="ARBA00023015"/>
    </source>
</evidence>
<evidence type="ECO:0000313" key="7">
    <source>
        <dbReference type="EMBL" id="MBF9071405.1"/>
    </source>
</evidence>
<evidence type="ECO:0000256" key="2">
    <source>
        <dbReference type="ARBA" id="ARBA00023125"/>
    </source>
</evidence>
<feature type="region of interest" description="Disordered" evidence="5">
    <location>
        <begin position="1"/>
        <end position="51"/>
    </location>
</feature>
<evidence type="ECO:0000256" key="4">
    <source>
        <dbReference type="PROSITE-ProRule" id="PRU00335"/>
    </source>
</evidence>
<dbReference type="InterPro" id="IPR011075">
    <property type="entry name" value="TetR_C"/>
</dbReference>
<dbReference type="Gene3D" id="1.10.10.60">
    <property type="entry name" value="Homeodomain-like"/>
    <property type="match status" value="1"/>
</dbReference>
<dbReference type="GO" id="GO:0003700">
    <property type="term" value="F:DNA-binding transcription factor activity"/>
    <property type="evidence" value="ECO:0007669"/>
    <property type="project" value="TreeGrafter"/>
</dbReference>
<dbReference type="RefSeq" id="WP_196196548.1">
    <property type="nucleotide sequence ID" value="NZ_JADPRT010000011.1"/>
</dbReference>
<evidence type="ECO:0000256" key="3">
    <source>
        <dbReference type="ARBA" id="ARBA00023163"/>
    </source>
</evidence>
<organism evidence="7 8">
    <name type="scientific">Streptacidiphilus fuscans</name>
    <dbReference type="NCBI Taxonomy" id="2789292"/>
    <lineage>
        <taxon>Bacteria</taxon>
        <taxon>Bacillati</taxon>
        <taxon>Actinomycetota</taxon>
        <taxon>Actinomycetes</taxon>
        <taxon>Kitasatosporales</taxon>
        <taxon>Streptomycetaceae</taxon>
        <taxon>Streptacidiphilus</taxon>
    </lineage>
</organism>
<evidence type="ECO:0000313" key="8">
    <source>
        <dbReference type="Proteomes" id="UP000657385"/>
    </source>
</evidence>
<dbReference type="SUPFAM" id="SSF46689">
    <property type="entry name" value="Homeodomain-like"/>
    <property type="match status" value="1"/>
</dbReference>
<sequence>MKSSAVDSQFEQMIGREIGGRATTPARSTAPGAEPADCPAPARRGRPRTEGVEDSIVEGMLRLMARGTSLAGMTIEAIAAEAKVGKSTIYRRWPDREALLLHLLTELDAEAGPLYCERGTLRETLISVVESIRRMGVTRRSGTSLALVAAEIRAIPALYEKYSKVVIEPRREALRSLILDAQLRGELRGDLPPDLMAELIVGPMLSLTVLHPESPLRLEDSELSSTIVDAVLTGVGVKAPQEALTSTKGT</sequence>
<dbReference type="InterPro" id="IPR050109">
    <property type="entry name" value="HTH-type_TetR-like_transc_reg"/>
</dbReference>
<feature type="DNA-binding region" description="H-T-H motif" evidence="4">
    <location>
        <begin position="74"/>
        <end position="93"/>
    </location>
</feature>
<dbReference type="GO" id="GO:0000976">
    <property type="term" value="F:transcription cis-regulatory region binding"/>
    <property type="evidence" value="ECO:0007669"/>
    <property type="project" value="TreeGrafter"/>
</dbReference>
<evidence type="ECO:0000256" key="5">
    <source>
        <dbReference type="SAM" id="MobiDB-lite"/>
    </source>
</evidence>
<feature type="compositionally biased region" description="Polar residues" evidence="5">
    <location>
        <begin position="1"/>
        <end position="11"/>
    </location>
</feature>
<keyword evidence="8" id="KW-1185">Reference proteome</keyword>
<dbReference type="PROSITE" id="PS50977">
    <property type="entry name" value="HTH_TETR_2"/>
    <property type="match status" value="1"/>
</dbReference>
<proteinExistence type="predicted"/>
<keyword evidence="2 4" id="KW-0238">DNA-binding</keyword>
<dbReference type="EMBL" id="JADPRT010000011">
    <property type="protein sequence ID" value="MBF9071405.1"/>
    <property type="molecule type" value="Genomic_DNA"/>
</dbReference>
<dbReference type="PANTHER" id="PTHR30055">
    <property type="entry name" value="HTH-TYPE TRANSCRIPTIONAL REGULATOR RUTR"/>
    <property type="match status" value="1"/>
</dbReference>
<keyword evidence="1" id="KW-0805">Transcription regulation</keyword>
<dbReference type="InterPro" id="IPR036271">
    <property type="entry name" value="Tet_transcr_reg_TetR-rel_C_sf"/>
</dbReference>
<dbReference type="AlphaFoldDB" id="A0A931FGL4"/>
<dbReference type="Pfam" id="PF00440">
    <property type="entry name" value="TetR_N"/>
    <property type="match status" value="1"/>
</dbReference>
<comment type="caution">
    <text evidence="7">The sequence shown here is derived from an EMBL/GenBank/DDBJ whole genome shotgun (WGS) entry which is preliminary data.</text>
</comment>
<dbReference type="SUPFAM" id="SSF48498">
    <property type="entry name" value="Tetracyclin repressor-like, C-terminal domain"/>
    <property type="match status" value="1"/>
</dbReference>
<reference evidence="7" key="1">
    <citation type="submission" date="2020-11" db="EMBL/GenBank/DDBJ databases">
        <title>Isolation and identification of active actinomycetes.</title>
        <authorList>
            <person name="Yu B."/>
        </authorList>
    </citation>
    <scope>NUCLEOTIDE SEQUENCE</scope>
    <source>
        <strain evidence="7">NEAU-YB345</strain>
    </source>
</reference>
<dbReference type="InterPro" id="IPR001647">
    <property type="entry name" value="HTH_TetR"/>
</dbReference>
<name>A0A931FGL4_9ACTN</name>
<accession>A0A931FGL4</accession>
<dbReference type="InterPro" id="IPR009057">
    <property type="entry name" value="Homeodomain-like_sf"/>
</dbReference>
<dbReference type="Gene3D" id="1.10.357.10">
    <property type="entry name" value="Tetracycline Repressor, domain 2"/>
    <property type="match status" value="1"/>
</dbReference>
<keyword evidence="3" id="KW-0804">Transcription</keyword>
<dbReference type="PANTHER" id="PTHR30055:SF148">
    <property type="entry name" value="TETR-FAMILY TRANSCRIPTIONAL REGULATOR"/>
    <property type="match status" value="1"/>
</dbReference>
<protein>
    <submittedName>
        <fullName evidence="7">TetR/AcrR family transcriptional regulator</fullName>
    </submittedName>
</protein>
<gene>
    <name evidence="7" type="ORF">I2501_25620</name>
</gene>
<evidence type="ECO:0000259" key="6">
    <source>
        <dbReference type="PROSITE" id="PS50977"/>
    </source>
</evidence>
<dbReference type="Proteomes" id="UP000657385">
    <property type="component" value="Unassembled WGS sequence"/>
</dbReference>
<feature type="domain" description="HTH tetR-type" evidence="6">
    <location>
        <begin position="50"/>
        <end position="111"/>
    </location>
</feature>